<evidence type="ECO:0000313" key="3">
    <source>
        <dbReference type="Proteomes" id="UP001499930"/>
    </source>
</evidence>
<dbReference type="PANTHER" id="PTHR38011:SF11">
    <property type="entry name" value="2,5-DIAMINO-6-RIBOSYLAMINO-4(3H)-PYRIMIDINONE 5'-PHOSPHATE REDUCTASE"/>
    <property type="match status" value="1"/>
</dbReference>
<evidence type="ECO:0000313" key="2">
    <source>
        <dbReference type="EMBL" id="GAA2999446.1"/>
    </source>
</evidence>
<comment type="caution">
    <text evidence="2">The sequence shown here is derived from an EMBL/GenBank/DDBJ whole genome shotgun (WGS) entry which is preliminary data.</text>
</comment>
<dbReference type="InterPro" id="IPR002734">
    <property type="entry name" value="RibDG_C"/>
</dbReference>
<dbReference type="Pfam" id="PF01872">
    <property type="entry name" value="RibD_C"/>
    <property type="match status" value="1"/>
</dbReference>
<proteinExistence type="predicted"/>
<dbReference type="InterPro" id="IPR050765">
    <property type="entry name" value="Riboflavin_Biosynth_HTPR"/>
</dbReference>
<dbReference type="Proteomes" id="UP001499930">
    <property type="component" value="Unassembled WGS sequence"/>
</dbReference>
<gene>
    <name evidence="2" type="ORF">GCM10017559_20280</name>
</gene>
<protein>
    <submittedName>
        <fullName evidence="2">Dihydrofolate reductase family protein</fullName>
    </submittedName>
</protein>
<name>A0ABP6KBS6_9ACTN</name>
<dbReference type="Gene3D" id="3.40.430.10">
    <property type="entry name" value="Dihydrofolate Reductase, subunit A"/>
    <property type="match status" value="1"/>
</dbReference>
<accession>A0ABP6KBS6</accession>
<sequence length="191" mass="20915">MRKIISSTYMSLDGYIGDPGNWAMPYFDEDAGRFAREQLFASDALLMGRLTYEGFAAAWPAMTDEDGFADRMNSMPKYVASRTLEKAEWNNSTVIGGDLVEEITALKGRPGQDILMYGYGPVALTLLEHGLLDELRLWVHPIIVGDGDPGDLLFKKTGRFPFELAGTTTFGSGVVVLSYRAAARTAETNAA</sequence>
<organism evidence="2 3">
    <name type="scientific">Streptosporangium longisporum</name>
    <dbReference type="NCBI Taxonomy" id="46187"/>
    <lineage>
        <taxon>Bacteria</taxon>
        <taxon>Bacillati</taxon>
        <taxon>Actinomycetota</taxon>
        <taxon>Actinomycetes</taxon>
        <taxon>Streptosporangiales</taxon>
        <taxon>Streptosporangiaceae</taxon>
        <taxon>Streptosporangium</taxon>
    </lineage>
</organism>
<keyword evidence="3" id="KW-1185">Reference proteome</keyword>
<evidence type="ECO:0000259" key="1">
    <source>
        <dbReference type="Pfam" id="PF01872"/>
    </source>
</evidence>
<feature type="domain" description="Bacterial bifunctional deaminase-reductase C-terminal" evidence="1">
    <location>
        <begin position="2"/>
        <end position="176"/>
    </location>
</feature>
<dbReference type="PANTHER" id="PTHR38011">
    <property type="entry name" value="DIHYDROFOLATE REDUCTASE FAMILY PROTEIN (AFU_ORTHOLOGUE AFUA_8G06820)"/>
    <property type="match status" value="1"/>
</dbReference>
<dbReference type="RefSeq" id="WP_344891626.1">
    <property type="nucleotide sequence ID" value="NZ_BAAAWD010000006.1"/>
</dbReference>
<dbReference type="SUPFAM" id="SSF53597">
    <property type="entry name" value="Dihydrofolate reductase-like"/>
    <property type="match status" value="1"/>
</dbReference>
<dbReference type="InterPro" id="IPR024072">
    <property type="entry name" value="DHFR-like_dom_sf"/>
</dbReference>
<dbReference type="EMBL" id="BAAAWD010000006">
    <property type="protein sequence ID" value="GAA2999446.1"/>
    <property type="molecule type" value="Genomic_DNA"/>
</dbReference>
<reference evidence="3" key="1">
    <citation type="journal article" date="2019" name="Int. J. Syst. Evol. Microbiol.">
        <title>The Global Catalogue of Microorganisms (GCM) 10K type strain sequencing project: providing services to taxonomists for standard genome sequencing and annotation.</title>
        <authorList>
            <consortium name="The Broad Institute Genomics Platform"/>
            <consortium name="The Broad Institute Genome Sequencing Center for Infectious Disease"/>
            <person name="Wu L."/>
            <person name="Ma J."/>
        </authorList>
    </citation>
    <scope>NUCLEOTIDE SEQUENCE [LARGE SCALE GENOMIC DNA]</scope>
    <source>
        <strain evidence="3">JCM 3106</strain>
    </source>
</reference>